<protein>
    <recommendedName>
        <fullName evidence="4">Reverse transcriptase domain-containing protein</fullName>
    </recommendedName>
</protein>
<dbReference type="PANTHER" id="PTHR48462">
    <property type="entry name" value="PROTEIN, PUTATIVE-RELATED"/>
    <property type="match status" value="1"/>
</dbReference>
<proteinExistence type="predicted"/>
<keyword evidence="3" id="KW-1185">Reference proteome</keyword>
<sequence length="331" mass="37704">MAQEIPQQPILPSEELVPSDNRVPKENYTEPIFKFTLYENSETMKYVLSLHKIHDFPFLENDLEELKSISNSKKERRVMNIDEIPKFCDATLERVLENVKKINLDVKHGGAEAILHSVNRVLREDKNDRFLAMLTVDFLNSFNLVDKSTLLYEVKLREGLFCVGIRRPPLGVKFLGGAVSKASYFISGLAMRKAANVVDLISLLPELHDPQNELFLLRSCMGVAKLFFVLPMCTRRGVIMSKNVETIENVIEDESHFIMKVVDNDLGALAMWRRISSSRWCREVGRVKKMRLTGSKLMVRGDECLEGCVGADGGEVSRGGDDFWSKQKFAW</sequence>
<dbReference type="EMBL" id="BQNB010011298">
    <property type="protein sequence ID" value="GJS88759.1"/>
    <property type="molecule type" value="Genomic_DNA"/>
</dbReference>
<evidence type="ECO:0008006" key="4">
    <source>
        <dbReference type="Google" id="ProtNLM"/>
    </source>
</evidence>
<gene>
    <name evidence="2" type="ORF">Tco_0771395</name>
</gene>
<name>A0ABQ4ZEY6_9ASTR</name>
<dbReference type="PANTHER" id="PTHR48462:SF1">
    <property type="entry name" value="PROTEIN, PUTATIVE-RELATED"/>
    <property type="match status" value="1"/>
</dbReference>
<evidence type="ECO:0000256" key="1">
    <source>
        <dbReference type="SAM" id="MobiDB-lite"/>
    </source>
</evidence>
<reference evidence="2" key="1">
    <citation type="journal article" date="2022" name="Int. J. Mol. Sci.">
        <title>Draft Genome of Tanacetum Coccineum: Genomic Comparison of Closely Related Tanacetum-Family Plants.</title>
        <authorList>
            <person name="Yamashiro T."/>
            <person name="Shiraishi A."/>
            <person name="Nakayama K."/>
            <person name="Satake H."/>
        </authorList>
    </citation>
    <scope>NUCLEOTIDE SEQUENCE</scope>
</reference>
<evidence type="ECO:0000313" key="3">
    <source>
        <dbReference type="Proteomes" id="UP001151760"/>
    </source>
</evidence>
<accession>A0ABQ4ZEY6</accession>
<comment type="caution">
    <text evidence="2">The sequence shown here is derived from an EMBL/GenBank/DDBJ whole genome shotgun (WGS) entry which is preliminary data.</text>
</comment>
<dbReference type="Proteomes" id="UP001151760">
    <property type="component" value="Unassembled WGS sequence"/>
</dbReference>
<organism evidence="2 3">
    <name type="scientific">Tanacetum coccineum</name>
    <dbReference type="NCBI Taxonomy" id="301880"/>
    <lineage>
        <taxon>Eukaryota</taxon>
        <taxon>Viridiplantae</taxon>
        <taxon>Streptophyta</taxon>
        <taxon>Embryophyta</taxon>
        <taxon>Tracheophyta</taxon>
        <taxon>Spermatophyta</taxon>
        <taxon>Magnoliopsida</taxon>
        <taxon>eudicotyledons</taxon>
        <taxon>Gunneridae</taxon>
        <taxon>Pentapetalae</taxon>
        <taxon>asterids</taxon>
        <taxon>campanulids</taxon>
        <taxon>Asterales</taxon>
        <taxon>Asteraceae</taxon>
        <taxon>Asteroideae</taxon>
        <taxon>Anthemideae</taxon>
        <taxon>Anthemidinae</taxon>
        <taxon>Tanacetum</taxon>
    </lineage>
</organism>
<reference evidence="2" key="2">
    <citation type="submission" date="2022-01" db="EMBL/GenBank/DDBJ databases">
        <authorList>
            <person name="Yamashiro T."/>
            <person name="Shiraishi A."/>
            <person name="Satake H."/>
            <person name="Nakayama K."/>
        </authorList>
    </citation>
    <scope>NUCLEOTIDE SEQUENCE</scope>
</reference>
<feature type="region of interest" description="Disordered" evidence="1">
    <location>
        <begin position="1"/>
        <end position="23"/>
    </location>
</feature>
<evidence type="ECO:0000313" key="2">
    <source>
        <dbReference type="EMBL" id="GJS88759.1"/>
    </source>
</evidence>